<dbReference type="InterPro" id="IPR029044">
    <property type="entry name" value="Nucleotide-diphossugar_trans"/>
</dbReference>
<dbReference type="InterPro" id="IPR001173">
    <property type="entry name" value="Glyco_trans_2-like"/>
</dbReference>
<dbReference type="RefSeq" id="WP_123691176.1">
    <property type="nucleotide sequence ID" value="NZ_AP019700.1"/>
</dbReference>
<sequence length="227" mass="25877">MPRFSIVVVHFDGVIDDATLHRGLGSLEAQTFADFEVLLYHDGPTRRRLDPAELQARYPHVARVTKTMVRHNDWGHSLRDIGIRAAAGEYIVHFNADNLLYPFALEEIDRELRRFRGVYFTKARDAVFDANDIVVFPILMRGMHTDGRIIWRDPKVSGDGAMPALVSTGYPARLHNIDCMQLVMRRTTWLAEGGWSDRTANADGNLYGPLVDRYGARFVSRILGEHW</sequence>
<evidence type="ECO:0000259" key="1">
    <source>
        <dbReference type="Pfam" id="PF00535"/>
    </source>
</evidence>
<protein>
    <submittedName>
        <fullName evidence="2">Glycosyl transferase family 2</fullName>
    </submittedName>
</protein>
<dbReference type="AlphaFoldDB" id="A0A3N1LE34"/>
<dbReference type="Proteomes" id="UP000278222">
    <property type="component" value="Unassembled WGS sequence"/>
</dbReference>
<dbReference type="OrthoDB" id="6383742at2"/>
<feature type="domain" description="Glycosyltransferase 2-like" evidence="1">
    <location>
        <begin position="5"/>
        <end position="120"/>
    </location>
</feature>
<accession>A0A3N1LE34</accession>
<dbReference type="SUPFAM" id="SSF53448">
    <property type="entry name" value="Nucleotide-diphospho-sugar transferases"/>
    <property type="match status" value="1"/>
</dbReference>
<keyword evidence="2" id="KW-0808">Transferase</keyword>
<dbReference type="GO" id="GO:0016740">
    <property type="term" value="F:transferase activity"/>
    <property type="evidence" value="ECO:0007669"/>
    <property type="project" value="UniProtKB-KW"/>
</dbReference>
<name>A0A3N1LE34_9PROT</name>
<evidence type="ECO:0000313" key="2">
    <source>
        <dbReference type="EMBL" id="ROP91361.1"/>
    </source>
</evidence>
<evidence type="ECO:0000313" key="3">
    <source>
        <dbReference type="Proteomes" id="UP000278222"/>
    </source>
</evidence>
<reference evidence="2 3" key="1">
    <citation type="submission" date="2018-11" db="EMBL/GenBank/DDBJ databases">
        <title>Genomic Encyclopedia of Type Strains, Phase IV (KMG-IV): sequencing the most valuable type-strain genomes for metagenomic binning, comparative biology and taxonomic classification.</title>
        <authorList>
            <person name="Goeker M."/>
        </authorList>
    </citation>
    <scope>NUCLEOTIDE SEQUENCE [LARGE SCALE GENOMIC DNA]</scope>
    <source>
        <strain evidence="2 3">DSM 5900</strain>
    </source>
</reference>
<dbReference type="EMBL" id="RJKX01000014">
    <property type="protein sequence ID" value="ROP91361.1"/>
    <property type="molecule type" value="Genomic_DNA"/>
</dbReference>
<dbReference type="Pfam" id="PF00535">
    <property type="entry name" value="Glycos_transf_2"/>
    <property type="match status" value="1"/>
</dbReference>
<dbReference type="CDD" id="cd00761">
    <property type="entry name" value="Glyco_tranf_GTA_type"/>
    <property type="match status" value="1"/>
</dbReference>
<comment type="caution">
    <text evidence="2">The sequence shown here is derived from an EMBL/GenBank/DDBJ whole genome shotgun (WGS) entry which is preliminary data.</text>
</comment>
<keyword evidence="3" id="KW-1185">Reference proteome</keyword>
<proteinExistence type="predicted"/>
<dbReference type="Gene3D" id="3.90.550.10">
    <property type="entry name" value="Spore Coat Polysaccharide Biosynthesis Protein SpsA, Chain A"/>
    <property type="match status" value="1"/>
</dbReference>
<organism evidence="2 3">
    <name type="scientific">Stella humosa</name>
    <dbReference type="NCBI Taxonomy" id="94"/>
    <lineage>
        <taxon>Bacteria</taxon>
        <taxon>Pseudomonadati</taxon>
        <taxon>Pseudomonadota</taxon>
        <taxon>Alphaproteobacteria</taxon>
        <taxon>Rhodospirillales</taxon>
        <taxon>Stellaceae</taxon>
        <taxon>Stella</taxon>
    </lineage>
</organism>
<gene>
    <name evidence="2" type="ORF">EDC65_3228</name>
</gene>